<keyword evidence="4" id="KW-1185">Reference proteome</keyword>
<evidence type="ECO:0000256" key="2">
    <source>
        <dbReference type="SAM" id="Phobius"/>
    </source>
</evidence>
<keyword evidence="2" id="KW-0812">Transmembrane</keyword>
<proteinExistence type="predicted"/>
<accession>A0A1C4H0D2</accession>
<reference evidence="4" key="1">
    <citation type="submission" date="2016-08" db="EMBL/GenBank/DDBJ databases">
        <authorList>
            <person name="Varghese N."/>
            <person name="Submissions Spin"/>
        </authorList>
    </citation>
    <scope>NUCLEOTIDE SEQUENCE [LARGE SCALE GENOMIC DNA]</scope>
    <source>
        <strain evidence="4">R-52791</strain>
    </source>
</reference>
<dbReference type="STRING" id="1505727.GA0061077_0157"/>
<dbReference type="Proteomes" id="UP000242610">
    <property type="component" value="Unassembled WGS sequence"/>
</dbReference>
<sequence length="153" mass="16626">MSSATVRSVRSRVAPAGREEDQRVASSRPRFQVITGGRSDTGSKHAVFDAFAHMKTVSIVHIVIAVMFLFASLLGSLVLRTQMVQNSFEQSQVQSNISKLNQDVEDDQARLDGLQASLPDRAQKMGMVPQQGPLSIDLEGYQPPSGQPTSEGQ</sequence>
<name>A0A1C4H0D2_9BIFI</name>
<evidence type="ECO:0000313" key="4">
    <source>
        <dbReference type="Proteomes" id="UP000242610"/>
    </source>
</evidence>
<gene>
    <name evidence="3" type="ORF">GA0061077_0157</name>
</gene>
<evidence type="ECO:0008006" key="5">
    <source>
        <dbReference type="Google" id="ProtNLM"/>
    </source>
</evidence>
<dbReference type="OrthoDB" id="3240362at2"/>
<feature type="compositionally biased region" description="Low complexity" evidence="1">
    <location>
        <begin position="1"/>
        <end position="16"/>
    </location>
</feature>
<evidence type="ECO:0000313" key="3">
    <source>
        <dbReference type="EMBL" id="SCC78222.1"/>
    </source>
</evidence>
<keyword evidence="2" id="KW-1133">Transmembrane helix</keyword>
<protein>
    <recommendedName>
        <fullName evidence="5">Cell division protein FtsL</fullName>
    </recommendedName>
</protein>
<organism evidence="3 4">
    <name type="scientific">Bifidobacterium commune</name>
    <dbReference type="NCBI Taxonomy" id="1505727"/>
    <lineage>
        <taxon>Bacteria</taxon>
        <taxon>Bacillati</taxon>
        <taxon>Actinomycetota</taxon>
        <taxon>Actinomycetes</taxon>
        <taxon>Bifidobacteriales</taxon>
        <taxon>Bifidobacteriaceae</taxon>
        <taxon>Bifidobacterium</taxon>
    </lineage>
</organism>
<evidence type="ECO:0000256" key="1">
    <source>
        <dbReference type="SAM" id="MobiDB-lite"/>
    </source>
</evidence>
<dbReference type="EMBL" id="FMBL01000001">
    <property type="protein sequence ID" value="SCC78222.1"/>
    <property type="molecule type" value="Genomic_DNA"/>
</dbReference>
<feature type="region of interest" description="Disordered" evidence="1">
    <location>
        <begin position="113"/>
        <end position="153"/>
    </location>
</feature>
<feature type="transmembrane region" description="Helical" evidence="2">
    <location>
        <begin position="59"/>
        <end position="79"/>
    </location>
</feature>
<feature type="region of interest" description="Disordered" evidence="1">
    <location>
        <begin position="1"/>
        <end position="28"/>
    </location>
</feature>
<dbReference type="AlphaFoldDB" id="A0A1C4H0D2"/>
<keyword evidence="2" id="KW-0472">Membrane</keyword>